<name>A0A7S1NN42_9EUGL</name>
<dbReference type="PANTHER" id="PTHR42905:SF2">
    <property type="entry name" value="PHOSPHOENOLPYRUVATE CARBOXYLASE FAMILY PROTEIN"/>
    <property type="match status" value="1"/>
</dbReference>
<dbReference type="InterPro" id="IPR040442">
    <property type="entry name" value="Pyrv_kinase-like_dom_sf"/>
</dbReference>
<evidence type="ECO:0000313" key="1">
    <source>
        <dbReference type="EMBL" id="CAD9031667.1"/>
    </source>
</evidence>
<dbReference type="GO" id="GO:0003824">
    <property type="term" value="F:catalytic activity"/>
    <property type="evidence" value="ECO:0007669"/>
    <property type="project" value="InterPro"/>
</dbReference>
<dbReference type="AlphaFoldDB" id="A0A7S1NN42"/>
<dbReference type="EMBL" id="HBGA01115125">
    <property type="protein sequence ID" value="CAD9031667.1"/>
    <property type="molecule type" value="Transcribed_RNA"/>
</dbReference>
<gene>
    <name evidence="1" type="ORF">EGYM00392_LOCUS42809</name>
</gene>
<evidence type="ECO:0008006" key="2">
    <source>
        <dbReference type="Google" id="ProtNLM"/>
    </source>
</evidence>
<accession>A0A7S1NN42</accession>
<organism evidence="1">
    <name type="scientific">Eutreptiella gymnastica</name>
    <dbReference type="NCBI Taxonomy" id="73025"/>
    <lineage>
        <taxon>Eukaryota</taxon>
        <taxon>Discoba</taxon>
        <taxon>Euglenozoa</taxon>
        <taxon>Euglenida</taxon>
        <taxon>Spirocuta</taxon>
        <taxon>Euglenophyceae</taxon>
        <taxon>Eutreptiales</taxon>
        <taxon>Eutreptiaceae</taxon>
        <taxon>Eutreptiella</taxon>
    </lineage>
</organism>
<dbReference type="CDD" id="cd00377">
    <property type="entry name" value="ICL_PEPM"/>
    <property type="match status" value="1"/>
</dbReference>
<dbReference type="Pfam" id="PF13714">
    <property type="entry name" value="PEP_mutase"/>
    <property type="match status" value="1"/>
</dbReference>
<dbReference type="InterPro" id="IPR039556">
    <property type="entry name" value="ICL/PEPM"/>
</dbReference>
<reference evidence="1" key="1">
    <citation type="submission" date="2021-01" db="EMBL/GenBank/DDBJ databases">
        <authorList>
            <person name="Corre E."/>
            <person name="Pelletier E."/>
            <person name="Niang G."/>
            <person name="Scheremetjew M."/>
            <person name="Finn R."/>
            <person name="Kale V."/>
            <person name="Holt S."/>
            <person name="Cochrane G."/>
            <person name="Meng A."/>
            <person name="Brown T."/>
            <person name="Cohen L."/>
        </authorList>
    </citation>
    <scope>NUCLEOTIDE SEQUENCE</scope>
    <source>
        <strain evidence="1">NIES-381</strain>
    </source>
</reference>
<sequence length="293" mass="31779">MNAARLRALLKCGDILVMPCCYDALSAKLIQSAGFPLTFMSGFSTSAALLGLPDTGQASYTDFVQVGRNICSVVKIPVIGDGDTGFGNTISLKRTVKGYAAAGFAAIMLEDQVSPKRCGHVAGKQIVGREEAAARIRAAVDARNELEDSDILILARTDARIESFDEAIARCQMFADLGADITFLEAPESEAEMERYCQLVPGYKLANMLEHGKTPILDHKRLQEMGYSIAAYPLTLLSASIKAQLDVLQSIKEGGTGHLDKILPFEEVKRHVGFPEYFEEEKRYAVPGPPKAS</sequence>
<proteinExistence type="predicted"/>
<dbReference type="InterPro" id="IPR015813">
    <property type="entry name" value="Pyrv/PenolPyrv_kinase-like_dom"/>
</dbReference>
<dbReference type="Gene3D" id="3.20.20.60">
    <property type="entry name" value="Phosphoenolpyruvate-binding domains"/>
    <property type="match status" value="1"/>
</dbReference>
<dbReference type="PANTHER" id="PTHR42905">
    <property type="entry name" value="PHOSPHOENOLPYRUVATE CARBOXYLASE"/>
    <property type="match status" value="1"/>
</dbReference>
<dbReference type="SUPFAM" id="SSF51621">
    <property type="entry name" value="Phosphoenolpyruvate/pyruvate domain"/>
    <property type="match status" value="1"/>
</dbReference>
<protein>
    <recommendedName>
        <fullName evidence="2">Carboxyvinyl-carboxyphosphonate phosphorylmutase</fullName>
    </recommendedName>
</protein>